<evidence type="ECO:0000256" key="3">
    <source>
        <dbReference type="ARBA" id="ARBA00022840"/>
    </source>
</evidence>
<evidence type="ECO:0000313" key="7">
    <source>
        <dbReference type="Proteomes" id="UP000449547"/>
    </source>
</evidence>
<dbReference type="AlphaFoldDB" id="A0A642UW66"/>
<dbReference type="PANTHER" id="PTHR45626:SF51">
    <property type="entry name" value="SNF2-RELATED DOMAIN-CONTAINING PROTEIN"/>
    <property type="match status" value="1"/>
</dbReference>
<dbReference type="Pfam" id="PF00176">
    <property type="entry name" value="SNF2-rel_dom"/>
    <property type="match status" value="1"/>
</dbReference>
<keyword evidence="7" id="KW-1185">Reference proteome</keyword>
<gene>
    <name evidence="6" type="ORF">DIURU_000644</name>
</gene>
<evidence type="ECO:0000259" key="5">
    <source>
        <dbReference type="PROSITE" id="PS51194"/>
    </source>
</evidence>
<feature type="region of interest" description="Disordered" evidence="4">
    <location>
        <begin position="830"/>
        <end position="859"/>
    </location>
</feature>
<proteinExistence type="predicted"/>
<keyword evidence="3" id="KW-0067">ATP-binding</keyword>
<sequence length="1178" mass="135899">MVQVQRIAHITNDLRKFVLLGHVFFINLPLHVTDLYAPPVTDDDPEERWADLELLTMRAPDCHPLIKDMAQLQLQRYIMCTFKVVEGVARLSVYALPADDDDIWPVLEWRKRPSVASRLQWYRMLHGISVGKSKFVVDFRATEASWEWDYAPVEKWVSGVATNRSEGLDHRVNRIYNSIEPPKVDGLMKSGQQIPTTDDLIIEVQNGRVNGVKTRLYGYQRQSVSAMLQRESASSRKFPVPHYVEFLKDKYYDLLTDQIFNHHEEIKLPRGGILAENMGLGKTLICIAVICATKHQQSVIPPQEDMITFPLEDEEQYSSDDELYYIGDDFVKPEASSEPAKPLPRLTQLCLDQIRDKGLPWKFYVHDLPPHLVELLHENPAGFQIAVIGNHYDQYAKIRVRQSSRIPEFDQRRKLWLSSSTLVVVPDNLFHQWNNEIDKHTDPLFLKKVYISTHYRKDSRDPETNSWFTREVPSIAELLRHDVVVTTSSFVSRLVTQNKGDMQGLESIYWKRLIVDEGHSLHTKSRTSDTCSNVFMCERKWAVSGTPTSGLTHLSMAEEEVRNQFDSKQDLGKLGVIIGRFLRLEPYFSSPRLWHNTIIKPLEAGAPSAELALGGLLNQLMIRHADVDMELPPLHHKVVYLKPSYFNQLAINNFTAVLATNAVSSEREDIDYMFHPKNQGQLRRLINNLRRATVFWTGFSIEDLEALVKVCTNCLNREETDPRYSASDILLLEQSRANAEVALNNQRWRVASVAHELLYYLDRNEIPSFFVKDLALGATPGEYVLGAPQLGVLQEVVYKNRFASADKLREKILEAVEKFNKQYSKEGVKRSKKFAAETEEAPSPKRKKSRYDTLPLSKAQQKQKRVARAKATKIKTDAANQEQQIKLVHEKVLIDDSDGDVSFENLRKARLLGTASSKLSYLASRLAEHQRQGLKSIVFFDFEDHAYYLAELLDVLGLDYILYATFISPHDRAINLEKFSDAIGGTALIMDLRLASHGLTIIDATRVYFLSPVWQKSVEAQAIKRAHRIGQRKPVYVETLLLRDTLEEEMYRHRTSEDHKEKFVIDNYAIQQYIQRHQFLDLARDEYIEFEATPTTDKDMSSSNDTDGGLLTHCSEITFDEERVWQMWAFSQENLARLNQIKAQIKEKEESRKRWRQPEESKPEMDSKRPRTHKKVRF</sequence>
<name>A0A642UW66_DIURU</name>
<dbReference type="GO" id="GO:0005524">
    <property type="term" value="F:ATP binding"/>
    <property type="evidence" value="ECO:0007669"/>
    <property type="project" value="UniProtKB-KW"/>
</dbReference>
<dbReference type="GO" id="GO:0016787">
    <property type="term" value="F:hydrolase activity"/>
    <property type="evidence" value="ECO:0007669"/>
    <property type="project" value="UniProtKB-KW"/>
</dbReference>
<evidence type="ECO:0000256" key="4">
    <source>
        <dbReference type="SAM" id="MobiDB-lite"/>
    </source>
</evidence>
<keyword evidence="1" id="KW-0547">Nucleotide-binding</keyword>
<dbReference type="InterPro" id="IPR049730">
    <property type="entry name" value="SNF2/RAD54-like_C"/>
</dbReference>
<reference evidence="6 7" key="1">
    <citation type="submission" date="2019-07" db="EMBL/GenBank/DDBJ databases">
        <title>Genome assembly of two rare yeast pathogens: Diutina rugosa and Trichomonascus ciferrii.</title>
        <authorList>
            <person name="Mixao V."/>
            <person name="Saus E."/>
            <person name="Hansen A."/>
            <person name="Lass-Flor C."/>
            <person name="Gabaldon T."/>
        </authorList>
    </citation>
    <scope>NUCLEOTIDE SEQUENCE [LARGE SCALE GENOMIC DNA]</scope>
    <source>
        <strain evidence="6 7">CBS 613</strain>
    </source>
</reference>
<comment type="caution">
    <text evidence="6">The sequence shown here is derived from an EMBL/GenBank/DDBJ whole genome shotgun (WGS) entry which is preliminary data.</text>
</comment>
<dbReference type="VEuPathDB" id="FungiDB:DIURU_000644"/>
<dbReference type="CDD" id="cd18793">
    <property type="entry name" value="SF2_C_SNF"/>
    <property type="match status" value="1"/>
</dbReference>
<dbReference type="OrthoDB" id="2801544at2759"/>
<evidence type="ECO:0000313" key="6">
    <source>
        <dbReference type="EMBL" id="KAA8906960.1"/>
    </source>
</evidence>
<dbReference type="EMBL" id="SWFT01000027">
    <property type="protein sequence ID" value="KAA8906960.1"/>
    <property type="molecule type" value="Genomic_DNA"/>
</dbReference>
<dbReference type="InterPro" id="IPR038718">
    <property type="entry name" value="SNF2-like_sf"/>
</dbReference>
<feature type="compositionally biased region" description="Basic and acidic residues" evidence="4">
    <location>
        <begin position="1146"/>
        <end position="1169"/>
    </location>
</feature>
<dbReference type="SUPFAM" id="SSF52540">
    <property type="entry name" value="P-loop containing nucleoside triphosphate hydrolases"/>
    <property type="match status" value="2"/>
</dbReference>
<evidence type="ECO:0000256" key="2">
    <source>
        <dbReference type="ARBA" id="ARBA00022801"/>
    </source>
</evidence>
<dbReference type="Proteomes" id="UP000449547">
    <property type="component" value="Unassembled WGS sequence"/>
</dbReference>
<dbReference type="PANTHER" id="PTHR45626">
    <property type="entry name" value="TRANSCRIPTION TERMINATION FACTOR 2-RELATED"/>
    <property type="match status" value="1"/>
</dbReference>
<dbReference type="Pfam" id="PF00271">
    <property type="entry name" value="Helicase_C"/>
    <property type="match status" value="1"/>
</dbReference>
<feature type="region of interest" description="Disordered" evidence="4">
    <location>
        <begin position="1146"/>
        <end position="1178"/>
    </location>
</feature>
<feature type="domain" description="Helicase C-terminal" evidence="5">
    <location>
        <begin position="921"/>
        <end position="1074"/>
    </location>
</feature>
<dbReference type="InterPro" id="IPR001650">
    <property type="entry name" value="Helicase_C-like"/>
</dbReference>
<dbReference type="InterPro" id="IPR000330">
    <property type="entry name" value="SNF2_N"/>
</dbReference>
<dbReference type="InterPro" id="IPR014001">
    <property type="entry name" value="Helicase_ATP-bd"/>
</dbReference>
<protein>
    <recommendedName>
        <fullName evidence="5">Helicase C-terminal domain-containing protein</fullName>
    </recommendedName>
</protein>
<dbReference type="GO" id="GO:0006281">
    <property type="term" value="P:DNA repair"/>
    <property type="evidence" value="ECO:0007669"/>
    <property type="project" value="TreeGrafter"/>
</dbReference>
<dbReference type="InterPro" id="IPR027417">
    <property type="entry name" value="P-loop_NTPase"/>
</dbReference>
<dbReference type="RefSeq" id="XP_034014311.1">
    <property type="nucleotide sequence ID" value="XM_034158915.1"/>
</dbReference>
<dbReference type="InterPro" id="IPR050628">
    <property type="entry name" value="SNF2_RAD54_helicase_TF"/>
</dbReference>
<dbReference type="GO" id="GO:0005634">
    <property type="term" value="C:nucleus"/>
    <property type="evidence" value="ECO:0007669"/>
    <property type="project" value="TreeGrafter"/>
</dbReference>
<dbReference type="PROSITE" id="PS51194">
    <property type="entry name" value="HELICASE_CTER"/>
    <property type="match status" value="1"/>
</dbReference>
<evidence type="ECO:0000256" key="1">
    <source>
        <dbReference type="ARBA" id="ARBA00022741"/>
    </source>
</evidence>
<dbReference type="GO" id="GO:0008094">
    <property type="term" value="F:ATP-dependent activity, acting on DNA"/>
    <property type="evidence" value="ECO:0007669"/>
    <property type="project" value="TreeGrafter"/>
</dbReference>
<organism evidence="6 7">
    <name type="scientific">Diutina rugosa</name>
    <name type="common">Yeast</name>
    <name type="synonym">Candida rugosa</name>
    <dbReference type="NCBI Taxonomy" id="5481"/>
    <lineage>
        <taxon>Eukaryota</taxon>
        <taxon>Fungi</taxon>
        <taxon>Dikarya</taxon>
        <taxon>Ascomycota</taxon>
        <taxon>Saccharomycotina</taxon>
        <taxon>Pichiomycetes</taxon>
        <taxon>Debaryomycetaceae</taxon>
        <taxon>Diutina</taxon>
    </lineage>
</organism>
<dbReference type="Gene3D" id="3.40.50.300">
    <property type="entry name" value="P-loop containing nucleotide triphosphate hydrolases"/>
    <property type="match status" value="1"/>
</dbReference>
<dbReference type="Gene3D" id="3.40.50.10810">
    <property type="entry name" value="Tandem AAA-ATPase domain"/>
    <property type="match status" value="2"/>
</dbReference>
<keyword evidence="2" id="KW-0378">Hydrolase</keyword>
<accession>A0A642UW66</accession>
<dbReference type="GeneID" id="54779297"/>
<dbReference type="OMA" id="NLVDHWL"/>
<dbReference type="SMART" id="SM00487">
    <property type="entry name" value="DEXDc"/>
    <property type="match status" value="1"/>
</dbReference>